<name>A0A2I0AFH3_9ASPA</name>
<evidence type="ECO:0000256" key="1">
    <source>
        <dbReference type="SAM" id="MobiDB-lite"/>
    </source>
</evidence>
<reference evidence="2 3" key="1">
    <citation type="journal article" date="2017" name="Nature">
        <title>The Apostasia genome and the evolution of orchids.</title>
        <authorList>
            <person name="Zhang G.Q."/>
            <person name="Liu K.W."/>
            <person name="Li Z."/>
            <person name="Lohaus R."/>
            <person name="Hsiao Y.Y."/>
            <person name="Niu S.C."/>
            <person name="Wang J.Y."/>
            <person name="Lin Y.C."/>
            <person name="Xu Q."/>
            <person name="Chen L.J."/>
            <person name="Yoshida K."/>
            <person name="Fujiwara S."/>
            <person name="Wang Z.W."/>
            <person name="Zhang Y.Q."/>
            <person name="Mitsuda N."/>
            <person name="Wang M."/>
            <person name="Liu G.H."/>
            <person name="Pecoraro L."/>
            <person name="Huang H.X."/>
            <person name="Xiao X.J."/>
            <person name="Lin M."/>
            <person name="Wu X.Y."/>
            <person name="Wu W.L."/>
            <person name="Chen Y.Y."/>
            <person name="Chang S.B."/>
            <person name="Sakamoto S."/>
            <person name="Ohme-Takagi M."/>
            <person name="Yagi M."/>
            <person name="Zeng S.J."/>
            <person name="Shen C.Y."/>
            <person name="Yeh C.M."/>
            <person name="Luo Y.B."/>
            <person name="Tsai W.C."/>
            <person name="Van de Peer Y."/>
            <person name="Liu Z.J."/>
        </authorList>
    </citation>
    <scope>NUCLEOTIDE SEQUENCE [LARGE SCALE GENOMIC DNA]</scope>
    <source>
        <strain evidence="3">cv. Shenzhen</strain>
        <tissue evidence="2">Stem</tissue>
    </source>
</reference>
<protein>
    <submittedName>
        <fullName evidence="2">Uncharacterized protein</fullName>
    </submittedName>
</protein>
<dbReference type="AlphaFoldDB" id="A0A2I0AFH3"/>
<organism evidence="2 3">
    <name type="scientific">Apostasia shenzhenica</name>
    <dbReference type="NCBI Taxonomy" id="1088818"/>
    <lineage>
        <taxon>Eukaryota</taxon>
        <taxon>Viridiplantae</taxon>
        <taxon>Streptophyta</taxon>
        <taxon>Embryophyta</taxon>
        <taxon>Tracheophyta</taxon>
        <taxon>Spermatophyta</taxon>
        <taxon>Magnoliopsida</taxon>
        <taxon>Liliopsida</taxon>
        <taxon>Asparagales</taxon>
        <taxon>Orchidaceae</taxon>
        <taxon>Apostasioideae</taxon>
        <taxon>Apostasia</taxon>
    </lineage>
</organism>
<feature type="region of interest" description="Disordered" evidence="1">
    <location>
        <begin position="38"/>
        <end position="60"/>
    </location>
</feature>
<proteinExistence type="predicted"/>
<accession>A0A2I0AFH3</accession>
<dbReference type="EMBL" id="KZ451982">
    <property type="protein sequence ID" value="PKA54287.1"/>
    <property type="molecule type" value="Genomic_DNA"/>
</dbReference>
<dbReference type="Proteomes" id="UP000236161">
    <property type="component" value="Unassembled WGS sequence"/>
</dbReference>
<gene>
    <name evidence="2" type="ORF">AXF42_Ash000120</name>
</gene>
<sequence>MVDKFARISPEQLEEKASTEMKKKKVGLMEKMIIVFDYSESKNETNPSDVEEAENSPVEA</sequence>
<evidence type="ECO:0000313" key="2">
    <source>
        <dbReference type="EMBL" id="PKA54287.1"/>
    </source>
</evidence>
<keyword evidence="3" id="KW-1185">Reference proteome</keyword>
<evidence type="ECO:0000313" key="3">
    <source>
        <dbReference type="Proteomes" id="UP000236161"/>
    </source>
</evidence>